<dbReference type="AlphaFoldDB" id="A0A9P1R5E9"/>
<dbReference type="Proteomes" id="UP000045039">
    <property type="component" value="Unassembled WGS sequence"/>
</dbReference>
<proteinExistence type="predicted"/>
<protein>
    <submittedName>
        <fullName evidence="1">Uncharacterized protein</fullName>
    </submittedName>
</protein>
<sequence length="73" mass="8731">MSKLLKNFIFYILTTPGKNVINMSMINKSLYRLDIIFESCHPAIKLFCLIVHLQYYRPPIQDKIRKNQFPQDQ</sequence>
<accession>A0A9P1R5E9</accession>
<name>A0A9P1R5E9_PSEAI</name>
<dbReference type="EMBL" id="CVVU01000123">
    <property type="protein sequence ID" value="CRO66223.1"/>
    <property type="molecule type" value="Genomic_DNA"/>
</dbReference>
<gene>
    <name evidence="1" type="ORF">PAERUG_P19_London_7_VIM_2_05_10_02216</name>
</gene>
<organism evidence="1 2">
    <name type="scientific">Pseudomonas aeruginosa</name>
    <dbReference type="NCBI Taxonomy" id="287"/>
    <lineage>
        <taxon>Bacteria</taxon>
        <taxon>Pseudomonadati</taxon>
        <taxon>Pseudomonadota</taxon>
        <taxon>Gammaproteobacteria</taxon>
        <taxon>Pseudomonadales</taxon>
        <taxon>Pseudomonadaceae</taxon>
        <taxon>Pseudomonas</taxon>
    </lineage>
</organism>
<comment type="caution">
    <text evidence="1">The sequence shown here is derived from an EMBL/GenBank/DDBJ whole genome shotgun (WGS) entry which is preliminary data.</text>
</comment>
<reference evidence="2" key="1">
    <citation type="submission" date="2015-06" db="EMBL/GenBank/DDBJ databases">
        <authorList>
            <person name="Radhakrishnan Rajesh"/>
            <person name="Underwood Anthony"/>
            <person name="Al-Shahib Ali"/>
        </authorList>
    </citation>
    <scope>NUCLEOTIDE SEQUENCE [LARGE SCALE GENOMIC DNA]</scope>
    <source>
        <strain evidence="2">P19_London_7_VIM_2_05_10</strain>
    </source>
</reference>
<evidence type="ECO:0000313" key="1">
    <source>
        <dbReference type="EMBL" id="CRO66223.1"/>
    </source>
</evidence>
<evidence type="ECO:0000313" key="2">
    <source>
        <dbReference type="Proteomes" id="UP000045039"/>
    </source>
</evidence>